<dbReference type="GeneID" id="127751664"/>
<evidence type="ECO:0000313" key="5">
    <source>
        <dbReference type="RefSeq" id="XP_052131553.1"/>
    </source>
</evidence>
<dbReference type="OrthoDB" id="43122at2759"/>
<dbReference type="InterPro" id="IPR001849">
    <property type="entry name" value="PH_domain"/>
</dbReference>
<feature type="region of interest" description="Disordered" evidence="2">
    <location>
        <begin position="582"/>
        <end position="605"/>
    </location>
</feature>
<feature type="region of interest" description="Disordered" evidence="2">
    <location>
        <begin position="281"/>
        <end position="315"/>
    </location>
</feature>
<feature type="region of interest" description="Disordered" evidence="2">
    <location>
        <begin position="338"/>
        <end position="362"/>
    </location>
</feature>
<feature type="domain" description="PH" evidence="3">
    <location>
        <begin position="1"/>
        <end position="26"/>
    </location>
</feature>
<dbReference type="AlphaFoldDB" id="A0A9C6X9J1"/>
<dbReference type="Proteomes" id="UP000504606">
    <property type="component" value="Unplaced"/>
</dbReference>
<reference evidence="5" key="1">
    <citation type="submission" date="2025-08" db="UniProtKB">
        <authorList>
            <consortium name="RefSeq"/>
        </authorList>
    </citation>
    <scope>IDENTIFICATION</scope>
    <source>
        <tissue evidence="5">Whole organism</tissue>
    </source>
</reference>
<dbReference type="PROSITE" id="PS50003">
    <property type="entry name" value="PH_DOMAIN"/>
    <property type="match status" value="1"/>
</dbReference>
<feature type="region of interest" description="Disordered" evidence="2">
    <location>
        <begin position="641"/>
        <end position="746"/>
    </location>
</feature>
<feature type="compositionally biased region" description="Low complexity" evidence="2">
    <location>
        <begin position="515"/>
        <end position="526"/>
    </location>
</feature>
<keyword evidence="1" id="KW-0175">Coiled coil</keyword>
<keyword evidence="4" id="KW-1185">Reference proteome</keyword>
<feature type="region of interest" description="Disordered" evidence="2">
    <location>
        <begin position="36"/>
        <end position="60"/>
    </location>
</feature>
<feature type="region of interest" description="Disordered" evidence="2">
    <location>
        <begin position="450"/>
        <end position="534"/>
    </location>
</feature>
<accession>A0A9C6X9J1</accession>
<feature type="compositionally biased region" description="Basic and acidic residues" evidence="2">
    <location>
        <begin position="644"/>
        <end position="661"/>
    </location>
</feature>
<evidence type="ECO:0000313" key="4">
    <source>
        <dbReference type="Proteomes" id="UP000504606"/>
    </source>
</evidence>
<gene>
    <name evidence="5" type="primary">LOC127751664</name>
</gene>
<name>A0A9C6X9J1_FRAOC</name>
<evidence type="ECO:0000259" key="3">
    <source>
        <dbReference type="PROSITE" id="PS50003"/>
    </source>
</evidence>
<feature type="coiled-coil region" evidence="1">
    <location>
        <begin position="388"/>
        <end position="439"/>
    </location>
</feature>
<protein>
    <submittedName>
        <fullName evidence="5">Uncharacterized protein LOC127751664 isoform X1</fullName>
    </submittedName>
</protein>
<dbReference type="RefSeq" id="XP_052131553.1">
    <property type="nucleotide sequence ID" value="XM_052275593.1"/>
</dbReference>
<organism evidence="4 5">
    <name type="scientific">Frankliniella occidentalis</name>
    <name type="common">Western flower thrips</name>
    <name type="synonym">Euthrips occidentalis</name>
    <dbReference type="NCBI Taxonomy" id="133901"/>
    <lineage>
        <taxon>Eukaryota</taxon>
        <taxon>Metazoa</taxon>
        <taxon>Ecdysozoa</taxon>
        <taxon>Arthropoda</taxon>
        <taxon>Hexapoda</taxon>
        <taxon>Insecta</taxon>
        <taxon>Pterygota</taxon>
        <taxon>Neoptera</taxon>
        <taxon>Paraneoptera</taxon>
        <taxon>Thysanoptera</taxon>
        <taxon>Terebrantia</taxon>
        <taxon>Thripoidea</taxon>
        <taxon>Thripidae</taxon>
        <taxon>Frankliniella</taxon>
    </lineage>
</organism>
<sequence length="938" mass="107036">MRTYYFAADTQEIMLQWMHCMSLASVLQDRPTSYEDPRVITHQPTNAQHSPGDESDAGFGTCRPRLAVSGSMNGWQSPLLQQQQQQQQQQLNALDDRSFHHHLYANAPPKPRRLANEDMGSSSEQSPEHHQNLGAQPQQPPRLMQSNYQFNPAAMPQVQSRLVMSPNNAERRTPDTYSRPAGSMQATLNNKVKPTDYEDIYNSERRQMENQSWTNKFGQQAYLQTGGQSATIITKGYEATYNSRPEEKQQLTLLGQSPRKQPPRPHSADFLDYDARRHEDGMDITKSPEPQVRGSRSQLNSQPPRPKSSLDIMRDPDNLYWSEEGYAQKMRQSAYLLQQGPGGALPNPQAPSRSNFPSFSNMLQSQSSSRVAELAANRVLSPSAELLRESEQQHILNMQRRQQQLLEEQKVLQQQLEYQKQQSQQEQLQRQQIEEEEERQLLSYYSEMQSPMTQQPFMRSASARLPRQKYDSERDDEEEGFKQRRNSGSGSGLYSHRRSGAEYGSQKFQQYSAVSTTPDLSTPSSLEATTPREESMKRLLEWKQRMLQSPLARKPSGSATRGVNSAQNQLSNYYKQQALRELADQERRAQGLSRHLSQDALHDGPYSSKLMDMQALVDDQAGSVPWSTEMLDSQEAADFLAQKSQEDSGKMSRSRSQDGRRSSASNRYTSYSSDEDIGDARESRKRSRRPSQSNRSRRSSTEEKISRKAVSFESPTGGEEARNNFQHGNSQLADTDTSRDISQRGYNEWNNTVERLSNMETSSRSMESHRGLYEDRYFSGKCSDSGYDTLQNGVGFNTGTDTLHRSHLRLKPQGLEQQLSPQKHSSSCNSETKLDETAIVKEFSFQYVKNKTQNNPNLLEGTKSLSRNLVSNRKKMFEDQLCPSGGSQGSLEYLNEIPEHQIRSRSILINFVFGDDSFKELRNQLWRNQSTPNLSKIY</sequence>
<proteinExistence type="predicted"/>
<feature type="compositionally biased region" description="Polar residues" evidence="2">
    <location>
        <begin position="350"/>
        <end position="362"/>
    </location>
</feature>
<dbReference type="KEGG" id="foc:127751664"/>
<feature type="compositionally biased region" description="Low complexity" evidence="2">
    <location>
        <begin position="662"/>
        <end position="672"/>
    </location>
</feature>
<evidence type="ECO:0000256" key="1">
    <source>
        <dbReference type="SAM" id="Coils"/>
    </source>
</evidence>
<evidence type="ECO:0000256" key="2">
    <source>
        <dbReference type="SAM" id="MobiDB-lite"/>
    </source>
</evidence>
<feature type="compositionally biased region" description="Polar residues" evidence="2">
    <location>
        <begin position="723"/>
        <end position="735"/>
    </location>
</feature>
<feature type="region of interest" description="Disordered" evidence="2">
    <location>
        <begin position="103"/>
        <end position="144"/>
    </location>
</feature>